<name>A0ABU6B2F1_9NOCA</name>
<organism evidence="2 3">
    <name type="scientific">Nocardia implantans</name>
    <dbReference type="NCBI Taxonomy" id="3108168"/>
    <lineage>
        <taxon>Bacteria</taxon>
        <taxon>Bacillati</taxon>
        <taxon>Actinomycetota</taxon>
        <taxon>Actinomycetes</taxon>
        <taxon>Mycobacteriales</taxon>
        <taxon>Nocardiaceae</taxon>
        <taxon>Nocardia</taxon>
    </lineage>
</organism>
<gene>
    <name evidence="2" type="ORF">U3653_26360</name>
</gene>
<evidence type="ECO:0000313" key="2">
    <source>
        <dbReference type="EMBL" id="MEB3513564.1"/>
    </source>
</evidence>
<comment type="caution">
    <text evidence="2">The sequence shown here is derived from an EMBL/GenBank/DDBJ whole genome shotgun (WGS) entry which is preliminary data.</text>
</comment>
<proteinExistence type="predicted"/>
<keyword evidence="3" id="KW-1185">Reference proteome</keyword>
<dbReference type="Proteomes" id="UP001348098">
    <property type="component" value="Unassembled WGS sequence"/>
</dbReference>
<accession>A0ABU6B2F1</accession>
<sequence>MTTAVPTPPRTALRGVAVPGLVSALGAYLTGGWASPTAAHRGSGRGMNAVRQLRRSRPPNPVRTRASRARAAR</sequence>
<reference evidence="2 3" key="1">
    <citation type="submission" date="2023-12" db="EMBL/GenBank/DDBJ databases">
        <title>novel species in genus Nocarida.</title>
        <authorList>
            <person name="Li Z."/>
        </authorList>
    </citation>
    <scope>NUCLEOTIDE SEQUENCE [LARGE SCALE GENOMIC DNA]</scope>
    <source>
        <strain evidence="2 3">CDC186</strain>
    </source>
</reference>
<feature type="region of interest" description="Disordered" evidence="1">
    <location>
        <begin position="35"/>
        <end position="73"/>
    </location>
</feature>
<dbReference type="EMBL" id="JAYKYQ010000012">
    <property type="protein sequence ID" value="MEB3513564.1"/>
    <property type="molecule type" value="Genomic_DNA"/>
</dbReference>
<dbReference type="RefSeq" id="WP_195082755.1">
    <property type="nucleotide sequence ID" value="NZ_JAYESH010000012.1"/>
</dbReference>
<evidence type="ECO:0000256" key="1">
    <source>
        <dbReference type="SAM" id="MobiDB-lite"/>
    </source>
</evidence>
<protein>
    <submittedName>
        <fullName evidence="2">Uncharacterized protein</fullName>
    </submittedName>
</protein>
<evidence type="ECO:0000313" key="3">
    <source>
        <dbReference type="Proteomes" id="UP001348098"/>
    </source>
</evidence>